<evidence type="ECO:0000313" key="5">
    <source>
        <dbReference type="Proteomes" id="UP001477443"/>
    </source>
</evidence>
<name>A0ABZ2RV04_9BACT</name>
<evidence type="ECO:0000313" key="4">
    <source>
        <dbReference type="EMBL" id="WXL28944.1"/>
    </source>
</evidence>
<keyword evidence="5" id="KW-1185">Reference proteome</keyword>
<keyword evidence="3" id="KW-0472">Membrane</keyword>
<feature type="compositionally biased region" description="Basic and acidic residues" evidence="2">
    <location>
        <begin position="133"/>
        <end position="142"/>
    </location>
</feature>
<accession>A0ABZ2RV04</accession>
<dbReference type="EMBL" id="CP148067">
    <property type="protein sequence ID" value="WXL28944.1"/>
    <property type="molecule type" value="Genomic_DNA"/>
</dbReference>
<feature type="coiled-coil region" evidence="1">
    <location>
        <begin position="188"/>
        <end position="236"/>
    </location>
</feature>
<sequence length="963" mass="111471">MSKKIKIFSGTVIATGATLVGASLFAFIHNKNNQKQNNNDAIEMQDMLNRLVRQSENALILNNDKEPFVEALALNEAVNLSKNKPTDNNDYAQIKDLHDNLHNKLEKFIEAISKIKNNKPADSSENVDGQTEESNKPTDSKYDSLIAKQNELKDKIKSLKETPAYSKISGSLSDLLNDSLDLSKFDSEEEINSEIQKINDELEKAKESVDNLEVPLNNLDELINNYSNLFDELINDNADNKYDRFLKGTKNILDLLKSVRNNPNDQIVFEAMNELANNKFDTEFNPNNSTSLASQVKEIANKIHQANEALEALNHPDITYPRQKLINAINSARETIKTGNKKELQNIDIFIEEAINSYRYDYQQYLYNLNSYKYNDVEEYKRKVAEIKYLLENNKSKSDNQKTDFTALIEKVENELPNFPELTINDPYELIKNKLNQATQFYNEVQTEENDIIQNEKTAFKKLKDFNGNIDQDWEFSAVLQGEKNNVEFKELLDKYKEVKAEVETTLNHNYAYGYEYNIDPKDLHTFDKYNDLYESLTNSQNDFWNAIKTKKNELYAEIQRLKDEQSVIITPIINDTYSQAKQDYLYNTLSAYNLQNDNSISINYMQNAINNLNEAYKTFNERIQEQQHNLIENIKKYGAIRRFLVDTKEKFSSNEKLLDGHYFSSYVEGILAKLNQWLSSYPEISPNAYLEDNTVNINKINSFIDRLTTENLNDMFYTLNNLTDRMYSDSHYVMSLPDLFKKLNAVSQKAINIYSITSKIANGNYIDVIPKLSAVVDESFDLAVEYLWATYARYYQSSWSSISPSIPGGRSLQDKLNSLLNKYYNPEEFLKYLINDIKNANEYFAEIFTNEDLGLTAKEMYDLVLTHLNDDVIYQKLIDDLTTLNGTYLEAEKVFKKYESDTNKQNEIDNHDSLWTKFVAEKTKAEKMFKTTNLESDVILNINSELKKLTDEINQLNLSTTN</sequence>
<feature type="transmembrane region" description="Helical" evidence="3">
    <location>
        <begin position="7"/>
        <end position="28"/>
    </location>
</feature>
<feature type="compositionally biased region" description="Polar residues" evidence="2">
    <location>
        <begin position="120"/>
        <end position="129"/>
    </location>
</feature>
<feature type="coiled-coil region" evidence="1">
    <location>
        <begin position="603"/>
        <end position="630"/>
    </location>
</feature>
<evidence type="ECO:0000256" key="3">
    <source>
        <dbReference type="SAM" id="Phobius"/>
    </source>
</evidence>
<keyword evidence="1" id="KW-0175">Coiled coil</keyword>
<keyword evidence="3" id="KW-1133">Transmembrane helix</keyword>
<dbReference type="RefSeq" id="WP_338822512.1">
    <property type="nucleotide sequence ID" value="NZ_CP148067.1"/>
</dbReference>
<evidence type="ECO:0000256" key="1">
    <source>
        <dbReference type="SAM" id="Coils"/>
    </source>
</evidence>
<protein>
    <submittedName>
        <fullName evidence="4">Uncharacterized protein</fullName>
    </submittedName>
</protein>
<feature type="region of interest" description="Disordered" evidence="2">
    <location>
        <begin position="119"/>
        <end position="142"/>
    </location>
</feature>
<evidence type="ECO:0000256" key="2">
    <source>
        <dbReference type="SAM" id="MobiDB-lite"/>
    </source>
</evidence>
<reference evidence="4" key="1">
    <citation type="submission" date="2024-03" db="EMBL/GenBank/DDBJ databases">
        <title>Complete genome sequence of Mycoplasma felifaucium Z921 isolated from the trachea of a cheetah.</title>
        <authorList>
            <person name="Spergser J."/>
        </authorList>
    </citation>
    <scope>NUCLEOTIDE SEQUENCE [LARGE SCALE GENOMIC DNA]</scope>
    <source>
        <strain evidence="4">Z921</strain>
    </source>
</reference>
<organism evidence="4 5">
    <name type="scientific">Mycoplasmopsis felifaucium</name>
    <dbReference type="NCBI Taxonomy" id="35768"/>
    <lineage>
        <taxon>Bacteria</taxon>
        <taxon>Bacillati</taxon>
        <taxon>Mycoplasmatota</taxon>
        <taxon>Mycoplasmoidales</taxon>
        <taxon>Metamycoplasmataceae</taxon>
        <taxon>Mycoplasmopsis</taxon>
    </lineage>
</organism>
<gene>
    <name evidence="4" type="ORF">WG617_02895</name>
</gene>
<keyword evidence="3" id="KW-0812">Transmembrane</keyword>
<dbReference type="Proteomes" id="UP001477443">
    <property type="component" value="Chromosome"/>
</dbReference>
<proteinExistence type="predicted"/>